<dbReference type="InterPro" id="IPR043675">
    <property type="entry name" value="TrmR_methyltr"/>
</dbReference>
<dbReference type="Pfam" id="PF01596">
    <property type="entry name" value="Methyltransf_3"/>
    <property type="match status" value="1"/>
</dbReference>
<organism evidence="5 6">
    <name type="scientific">Bacillus mesophilus</name>
    <dbReference type="NCBI Taxonomy" id="1808955"/>
    <lineage>
        <taxon>Bacteria</taxon>
        <taxon>Bacillati</taxon>
        <taxon>Bacillota</taxon>
        <taxon>Bacilli</taxon>
        <taxon>Bacillales</taxon>
        <taxon>Bacillaceae</taxon>
        <taxon>Bacillus</taxon>
    </lineage>
</organism>
<dbReference type="SUPFAM" id="SSF53335">
    <property type="entry name" value="S-adenosyl-L-methionine-dependent methyltransferases"/>
    <property type="match status" value="1"/>
</dbReference>
<keyword evidence="4" id="KW-0479">Metal-binding</keyword>
<dbReference type="InterPro" id="IPR050362">
    <property type="entry name" value="Cation-dep_OMT"/>
</dbReference>
<comment type="function">
    <text evidence="4">Catalyzes the methylation of 5-hydroxyuridine (ho5U) to form 5-methoxyuridine (mo5U) at position 34 in tRNAs.</text>
</comment>
<dbReference type="Proteomes" id="UP000481043">
    <property type="component" value="Unassembled WGS sequence"/>
</dbReference>
<dbReference type="GO" id="GO:0000287">
    <property type="term" value="F:magnesium ion binding"/>
    <property type="evidence" value="ECO:0007669"/>
    <property type="project" value="UniProtKB-UniRule"/>
</dbReference>
<feature type="binding site" evidence="4">
    <location>
        <begin position="111"/>
        <end position="112"/>
    </location>
    <ligand>
        <name>S-adenosyl-L-methionine</name>
        <dbReference type="ChEBI" id="CHEBI:59789"/>
    </ligand>
</feature>
<feature type="binding site" evidence="4">
    <location>
        <position position="36"/>
    </location>
    <ligand>
        <name>S-adenosyl-L-methionine</name>
        <dbReference type="ChEBI" id="CHEBI:59789"/>
    </ligand>
</feature>
<evidence type="ECO:0000313" key="6">
    <source>
        <dbReference type="Proteomes" id="UP000481043"/>
    </source>
</evidence>
<keyword evidence="3 4" id="KW-0949">S-adenosyl-L-methionine</keyword>
<dbReference type="HAMAP" id="MF_02217">
    <property type="entry name" value="TrmR_methyltr"/>
    <property type="match status" value="1"/>
</dbReference>
<dbReference type="Gene3D" id="3.40.50.150">
    <property type="entry name" value="Vaccinia Virus protein VP39"/>
    <property type="match status" value="1"/>
</dbReference>
<dbReference type="InterPro" id="IPR002935">
    <property type="entry name" value="SAM_O-MeTrfase"/>
</dbReference>
<dbReference type="GO" id="GO:0008757">
    <property type="term" value="F:S-adenosylmethionine-dependent methyltransferase activity"/>
    <property type="evidence" value="ECO:0007669"/>
    <property type="project" value="TreeGrafter"/>
</dbReference>
<dbReference type="AlphaFoldDB" id="A0A6M0Q5T2"/>
<dbReference type="PROSITE" id="PS51682">
    <property type="entry name" value="SAM_OMT_I"/>
    <property type="match status" value="1"/>
</dbReference>
<keyword evidence="4" id="KW-0819">tRNA processing</keyword>
<feature type="binding site" evidence="4">
    <location>
        <position position="127"/>
    </location>
    <ligand>
        <name>S-adenosyl-L-methionine</name>
        <dbReference type="ChEBI" id="CHEBI:59789"/>
    </ligand>
</feature>
<keyword evidence="2 4" id="KW-0808">Transferase</keyword>
<dbReference type="GO" id="GO:0016300">
    <property type="term" value="F:tRNA (uridine) methyltransferase activity"/>
    <property type="evidence" value="ECO:0007669"/>
    <property type="project" value="UniProtKB-UniRule"/>
</dbReference>
<reference evidence="5 6" key="1">
    <citation type="submission" date="2020-02" db="EMBL/GenBank/DDBJ databases">
        <title>Bacillus aquiflavi sp. nov., isolated from yellow water of strong flavor Chinese baijiu in Yibin region of China.</title>
        <authorList>
            <person name="Xie J."/>
        </authorList>
    </citation>
    <scope>NUCLEOTIDE SEQUENCE [LARGE SCALE GENOMIC DNA]</scope>
    <source>
        <strain evidence="5 6">SA4</strain>
    </source>
</reference>
<comment type="subunit">
    <text evidence="4">Homodimer.</text>
</comment>
<sequence>MIPSELENYLQSLIPEREPVLLEMEQYAKEHNVPIMELIGMEALLQFIRLIQPKAILEIGTAIGYSSIRMAKAVQDVSVVTIERDEERYQRALYYIDKANMSDQIEVILGDALEVSIEQTFDVIFIDAAKGQYTKFFEKYEKLLGKNGVIISDNVLFKGLVAVNNTDNKRIKSLVKKIQGYNEWLMQNSLYDTTILPIGDGIAISKQKG</sequence>
<dbReference type="EC" id="2.1.1.-" evidence="4"/>
<comment type="similarity">
    <text evidence="4">Belongs to the class I-like SAM-binding methyltransferase superfamily. Cation-dependent O-methyltransferase family.</text>
</comment>
<dbReference type="PANTHER" id="PTHR10509">
    <property type="entry name" value="O-METHYLTRANSFERASE-RELATED"/>
    <property type="match status" value="1"/>
</dbReference>
<protein>
    <recommendedName>
        <fullName evidence="4">tRNA 5-hydroxyuridine methyltransferase</fullName>
        <ecNumber evidence="4">2.1.1.-</ecNumber>
    </recommendedName>
    <alternativeName>
        <fullName evidence="4">ho5U methyltransferase</fullName>
    </alternativeName>
</protein>
<keyword evidence="4" id="KW-0460">Magnesium</keyword>
<evidence type="ECO:0000256" key="2">
    <source>
        <dbReference type="ARBA" id="ARBA00022679"/>
    </source>
</evidence>
<dbReference type="RefSeq" id="WP_163179163.1">
    <property type="nucleotide sequence ID" value="NZ_JAAIWM010000002.1"/>
</dbReference>
<name>A0A6M0Q5T2_9BACI</name>
<dbReference type="GO" id="GO:0008171">
    <property type="term" value="F:O-methyltransferase activity"/>
    <property type="evidence" value="ECO:0007669"/>
    <property type="project" value="InterPro"/>
</dbReference>
<feature type="binding site" evidence="4">
    <location>
        <position position="127"/>
    </location>
    <ligand>
        <name>Mg(2+)</name>
        <dbReference type="ChEBI" id="CHEBI:18420"/>
    </ligand>
</feature>
<evidence type="ECO:0000256" key="4">
    <source>
        <dbReference type="HAMAP-Rule" id="MF_02217"/>
    </source>
</evidence>
<evidence type="ECO:0000313" key="5">
    <source>
        <dbReference type="EMBL" id="NEY71731.1"/>
    </source>
</evidence>
<accession>A0A6M0Q5T2</accession>
<dbReference type="PANTHER" id="PTHR10509:SF14">
    <property type="entry name" value="CAFFEOYL-COA O-METHYLTRANSFERASE 3-RELATED"/>
    <property type="match status" value="1"/>
</dbReference>
<feature type="binding site" evidence="4">
    <location>
        <position position="154"/>
    </location>
    <ligand>
        <name>Mg(2+)</name>
        <dbReference type="ChEBI" id="CHEBI:18420"/>
    </ligand>
</feature>
<evidence type="ECO:0000256" key="3">
    <source>
        <dbReference type="ARBA" id="ARBA00022691"/>
    </source>
</evidence>
<dbReference type="InterPro" id="IPR029063">
    <property type="entry name" value="SAM-dependent_MTases_sf"/>
</dbReference>
<gene>
    <name evidence="4" type="primary">trmR</name>
    <name evidence="5" type="ORF">G4D63_08220</name>
</gene>
<dbReference type="CDD" id="cd02440">
    <property type="entry name" value="AdoMet_MTases"/>
    <property type="match status" value="1"/>
</dbReference>
<proteinExistence type="inferred from homology"/>
<keyword evidence="6" id="KW-1185">Reference proteome</keyword>
<dbReference type="EMBL" id="JAAIWM010000002">
    <property type="protein sequence ID" value="NEY71731.1"/>
    <property type="molecule type" value="Genomic_DNA"/>
</dbReference>
<keyword evidence="1 4" id="KW-0489">Methyltransferase</keyword>
<dbReference type="GO" id="GO:0030488">
    <property type="term" value="P:tRNA methylation"/>
    <property type="evidence" value="ECO:0007669"/>
    <property type="project" value="UniProtKB-UniRule"/>
</dbReference>
<comment type="catalytic activity">
    <reaction evidence="4">
        <text>5-hydroxyuridine(34) in tRNA + S-adenosyl-L-methionine = 5-methoxyuridine(34) in tRNA + S-adenosyl-L-homocysteine + H(+)</text>
        <dbReference type="Rhea" id="RHEA:60524"/>
        <dbReference type="Rhea" id="RHEA-COMP:13381"/>
        <dbReference type="Rhea" id="RHEA-COMP:15591"/>
        <dbReference type="ChEBI" id="CHEBI:15378"/>
        <dbReference type="ChEBI" id="CHEBI:57856"/>
        <dbReference type="ChEBI" id="CHEBI:59789"/>
        <dbReference type="ChEBI" id="CHEBI:136877"/>
        <dbReference type="ChEBI" id="CHEBI:143860"/>
    </reaction>
</comment>
<evidence type="ECO:0000256" key="1">
    <source>
        <dbReference type="ARBA" id="ARBA00022603"/>
    </source>
</evidence>
<comment type="caution">
    <text evidence="5">The sequence shown here is derived from an EMBL/GenBank/DDBJ whole genome shotgun (WGS) entry which is preliminary data.</text>
</comment>
<feature type="binding site" evidence="4">
    <location>
        <position position="153"/>
    </location>
    <ligand>
        <name>Mg(2+)</name>
        <dbReference type="ChEBI" id="CHEBI:18420"/>
    </ligand>
</feature>
<feature type="binding site" evidence="4">
    <location>
        <position position="83"/>
    </location>
    <ligand>
        <name>S-adenosyl-L-methionine</name>
        <dbReference type="ChEBI" id="CHEBI:59789"/>
    </ligand>
</feature>
<feature type="binding site" evidence="4">
    <location>
        <position position="66"/>
    </location>
    <ligand>
        <name>S-adenosyl-L-methionine</name>
        <dbReference type="ChEBI" id="CHEBI:59789"/>
    </ligand>
</feature>